<evidence type="ECO:0000313" key="5">
    <source>
        <dbReference type="Proteomes" id="UP000298602"/>
    </source>
</evidence>
<dbReference type="SMART" id="SM00448">
    <property type="entry name" value="REC"/>
    <property type="match status" value="1"/>
</dbReference>
<proteinExistence type="predicted"/>
<dbReference type="EMBL" id="CP040098">
    <property type="protein sequence ID" value="QCQ22488.1"/>
    <property type="molecule type" value="Genomic_DNA"/>
</dbReference>
<keyword evidence="1 2" id="KW-0597">Phosphoprotein</keyword>
<feature type="modified residue" description="4-aspartylphosphate" evidence="2">
    <location>
        <position position="52"/>
    </location>
</feature>
<evidence type="ECO:0000259" key="3">
    <source>
        <dbReference type="PROSITE" id="PS50110"/>
    </source>
</evidence>
<evidence type="ECO:0000256" key="1">
    <source>
        <dbReference type="ARBA" id="ARBA00022553"/>
    </source>
</evidence>
<keyword evidence="5" id="KW-1185">Reference proteome</keyword>
<dbReference type="KEGG" id="dax:FDQ92_10135"/>
<dbReference type="Proteomes" id="UP000298602">
    <property type="component" value="Chromosome"/>
</dbReference>
<accession>A0A4P8L3N0</accession>
<dbReference type="InterPro" id="IPR001789">
    <property type="entry name" value="Sig_transdc_resp-reg_receiver"/>
</dbReference>
<feature type="domain" description="Response regulatory" evidence="3">
    <location>
        <begin position="3"/>
        <end position="117"/>
    </location>
</feature>
<dbReference type="PANTHER" id="PTHR44591:SF3">
    <property type="entry name" value="RESPONSE REGULATORY DOMAIN-CONTAINING PROTEIN"/>
    <property type="match status" value="1"/>
</dbReference>
<dbReference type="InterPro" id="IPR050595">
    <property type="entry name" value="Bact_response_regulator"/>
</dbReference>
<gene>
    <name evidence="4" type="ORF">FDQ92_10135</name>
</gene>
<name>A0A4P8L3N0_9BACT</name>
<dbReference type="Gene3D" id="3.40.50.2300">
    <property type="match status" value="1"/>
</dbReference>
<dbReference type="SUPFAM" id="SSF52172">
    <property type="entry name" value="CheY-like"/>
    <property type="match status" value="1"/>
</dbReference>
<dbReference type="PROSITE" id="PS50110">
    <property type="entry name" value="RESPONSE_REGULATORY"/>
    <property type="match status" value="1"/>
</dbReference>
<dbReference type="OrthoDB" id="9808843at2"/>
<evidence type="ECO:0000313" key="4">
    <source>
        <dbReference type="EMBL" id="QCQ22488.1"/>
    </source>
</evidence>
<sequence length="126" mass="14045">MAHVLVLDDMPDAVELVAKVLRKMGHEVSGFTREQEAIDHARSQPVDLAILDIKLKVMSGIEVLREIKKIRPETQVMMLTGYPTLESAREAVELGAADFSVKPIEIDELEKKVSTILNRPAPRDDS</sequence>
<dbReference type="GO" id="GO:0000160">
    <property type="term" value="P:phosphorelay signal transduction system"/>
    <property type="evidence" value="ECO:0007669"/>
    <property type="project" value="InterPro"/>
</dbReference>
<reference evidence="4 5" key="1">
    <citation type="submission" date="2019-05" db="EMBL/GenBank/DDBJ databases">
        <title>The Complete Genome Sequence of the n-alkane-degrading Desulfoglaeba alkanexedens ALDC reveals multiple alkylsuccinate synthase gene clusters.</title>
        <authorList>
            <person name="Callaghan A.V."/>
            <person name="Davidova I.A."/>
            <person name="Duncan K.E."/>
            <person name="Morris B."/>
            <person name="McInerney M.J."/>
        </authorList>
    </citation>
    <scope>NUCLEOTIDE SEQUENCE [LARGE SCALE GENOMIC DNA]</scope>
    <source>
        <strain evidence="4 5">ALDC</strain>
    </source>
</reference>
<evidence type="ECO:0000256" key="2">
    <source>
        <dbReference type="PROSITE-ProRule" id="PRU00169"/>
    </source>
</evidence>
<protein>
    <submittedName>
        <fullName evidence="4">Response regulator</fullName>
    </submittedName>
</protein>
<dbReference type="Pfam" id="PF00072">
    <property type="entry name" value="Response_reg"/>
    <property type="match status" value="1"/>
</dbReference>
<dbReference type="InterPro" id="IPR011006">
    <property type="entry name" value="CheY-like_superfamily"/>
</dbReference>
<dbReference type="RefSeq" id="WP_137424693.1">
    <property type="nucleotide sequence ID" value="NZ_CP040098.1"/>
</dbReference>
<dbReference type="PANTHER" id="PTHR44591">
    <property type="entry name" value="STRESS RESPONSE REGULATOR PROTEIN 1"/>
    <property type="match status" value="1"/>
</dbReference>
<reference evidence="4 5" key="2">
    <citation type="submission" date="2019-05" db="EMBL/GenBank/DDBJ databases">
        <authorList>
            <person name="Suflita J.M."/>
            <person name="Marks C.R."/>
        </authorList>
    </citation>
    <scope>NUCLEOTIDE SEQUENCE [LARGE SCALE GENOMIC DNA]</scope>
    <source>
        <strain evidence="4 5">ALDC</strain>
    </source>
</reference>
<organism evidence="4 5">
    <name type="scientific">Desulfoglaeba alkanexedens ALDC</name>
    <dbReference type="NCBI Taxonomy" id="980445"/>
    <lineage>
        <taxon>Bacteria</taxon>
        <taxon>Pseudomonadati</taxon>
        <taxon>Thermodesulfobacteriota</taxon>
        <taxon>Syntrophobacteria</taxon>
        <taxon>Syntrophobacterales</taxon>
        <taxon>Syntrophobacteraceae</taxon>
        <taxon>Desulfoglaeba</taxon>
    </lineage>
</organism>
<dbReference type="AlphaFoldDB" id="A0A4P8L3N0"/>